<sequence length="118" mass="13704">MSCIDNYNYDILHKGSFKECAQYIKNNYKNIRNLNAGEEVIEGVMLIGKPPIPVAYHDDYIIFPYTKPCYGTYVLRVPLKEYMQSHKEKMNKGKDKKDRKSGSDSGSVKNILSKLKFW</sequence>
<comment type="caution">
    <text evidence="2">The sequence shown here is derived from an EMBL/GenBank/DDBJ whole genome shotgun (WGS) entry which is preliminary data.</text>
</comment>
<accession>A0A833DR64</accession>
<dbReference type="EMBL" id="DQSV01000016">
    <property type="protein sequence ID" value="HIP16866.1"/>
    <property type="molecule type" value="Genomic_DNA"/>
</dbReference>
<organism evidence="2 3">
    <name type="scientific">Methanothermococcus okinawensis</name>
    <dbReference type="NCBI Taxonomy" id="155863"/>
    <lineage>
        <taxon>Archaea</taxon>
        <taxon>Methanobacteriati</taxon>
        <taxon>Methanobacteriota</taxon>
        <taxon>Methanomada group</taxon>
        <taxon>Methanococci</taxon>
        <taxon>Methanococcales</taxon>
        <taxon>Methanococcaceae</taxon>
        <taxon>Methanothermococcus</taxon>
    </lineage>
</organism>
<feature type="region of interest" description="Disordered" evidence="1">
    <location>
        <begin position="86"/>
        <end position="118"/>
    </location>
</feature>
<dbReference type="AlphaFoldDB" id="A0A833DR64"/>
<name>A0A833DR64_9EURY</name>
<dbReference type="InterPro" id="IPR012031">
    <property type="entry name" value="MTH0776-like"/>
</dbReference>
<evidence type="ECO:0000313" key="2">
    <source>
        <dbReference type="EMBL" id="HIP16866.1"/>
    </source>
</evidence>
<evidence type="ECO:0000256" key="1">
    <source>
        <dbReference type="SAM" id="MobiDB-lite"/>
    </source>
</evidence>
<dbReference type="Pfam" id="PF08979">
    <property type="entry name" value="DUF1894"/>
    <property type="match status" value="1"/>
</dbReference>
<protein>
    <submittedName>
        <fullName evidence="2">DUF1894 domain-containing protein</fullName>
    </submittedName>
</protein>
<evidence type="ECO:0000313" key="3">
    <source>
        <dbReference type="Proteomes" id="UP000605144"/>
    </source>
</evidence>
<dbReference type="PIRSF" id="PIRSF006577">
    <property type="entry name" value="UCP006577"/>
    <property type="match status" value="1"/>
</dbReference>
<dbReference type="Proteomes" id="UP000605144">
    <property type="component" value="Unassembled WGS sequence"/>
</dbReference>
<feature type="compositionally biased region" description="Basic and acidic residues" evidence="1">
    <location>
        <begin position="86"/>
        <end position="102"/>
    </location>
</feature>
<gene>
    <name evidence="2" type="ORF">EYG76_00985</name>
</gene>
<reference evidence="2" key="1">
    <citation type="journal article" date="2020" name="ISME J.">
        <title>Gammaproteobacteria mediating utilization of methyl-, sulfur- and petroleum organic compounds in deep ocean hydrothermal plumes.</title>
        <authorList>
            <person name="Zhou Z."/>
            <person name="Liu Y."/>
            <person name="Pan J."/>
            <person name="Cron B.R."/>
            <person name="Toner B.M."/>
            <person name="Anantharaman K."/>
            <person name="Breier J.A."/>
            <person name="Dick G.J."/>
            <person name="Li M."/>
        </authorList>
    </citation>
    <scope>NUCLEOTIDE SEQUENCE</scope>
    <source>
        <strain evidence="2">SZUA-1385</strain>
    </source>
</reference>
<proteinExistence type="predicted"/>